<accession>A0A9J9LF27</accession>
<dbReference type="AlphaFoldDB" id="A0A9J9LF27"/>
<feature type="compositionally biased region" description="Basic and acidic residues" evidence="1">
    <location>
        <begin position="17"/>
        <end position="26"/>
    </location>
</feature>
<keyword evidence="3" id="KW-1185">Reference proteome</keyword>
<dbReference type="EMBL" id="CP000700">
    <property type="protein sequence ID" value="ABQ71387.1"/>
    <property type="molecule type" value="Genomic_DNA"/>
</dbReference>
<feature type="region of interest" description="Disordered" evidence="1">
    <location>
        <begin position="1"/>
        <end position="26"/>
    </location>
</feature>
<geneLocation type="plasmid" evidence="2 3">
    <name>pSWIT01</name>
</geneLocation>
<reference evidence="2 3" key="1">
    <citation type="journal article" date="2010" name="J. Bacteriol.">
        <title>Genome sequence of the dioxin-mineralizing bacterium Sphingomonas wittichii RW1.</title>
        <authorList>
            <person name="Miller T.R."/>
            <person name="Delcher A.L."/>
            <person name="Salzberg S.L."/>
            <person name="Saunders E."/>
            <person name="Detter J.C."/>
            <person name="Halden R.U."/>
        </authorList>
    </citation>
    <scope>NUCLEOTIDE SEQUENCE [LARGE SCALE GENOMIC DNA]</scope>
    <source>
        <strain evidence="3">DSM 6014 / CCUG 31198 / JCM 15750 / NBRC 105917 / EY 4224 / RW1</strain>
    </source>
</reference>
<protein>
    <submittedName>
        <fullName evidence="2">Uncharacterized protein</fullName>
    </submittedName>
</protein>
<dbReference type="Proteomes" id="UP000001989">
    <property type="component" value="Plasmid pSWIT01"/>
</dbReference>
<organism evidence="2 3">
    <name type="scientific">Rhizorhabdus wittichii (strain DSM 6014 / CCUG 31198 / JCM 15750 / NBRC 105917 / EY 4224 / RW1)</name>
    <name type="common">Sphingomonas wittichii</name>
    <dbReference type="NCBI Taxonomy" id="392499"/>
    <lineage>
        <taxon>Bacteria</taxon>
        <taxon>Pseudomonadati</taxon>
        <taxon>Pseudomonadota</taxon>
        <taxon>Alphaproteobacteria</taxon>
        <taxon>Sphingomonadales</taxon>
        <taxon>Sphingomonadaceae</taxon>
        <taxon>Rhizorhabdus</taxon>
    </lineage>
</organism>
<evidence type="ECO:0000256" key="1">
    <source>
        <dbReference type="SAM" id="MobiDB-lite"/>
    </source>
</evidence>
<feature type="compositionally biased region" description="Basic and acidic residues" evidence="1">
    <location>
        <begin position="62"/>
        <end position="90"/>
    </location>
</feature>
<feature type="region of interest" description="Disordered" evidence="1">
    <location>
        <begin position="48"/>
        <end position="115"/>
    </location>
</feature>
<name>A0A9J9LF27_RHIWR</name>
<gene>
    <name evidence="2" type="ordered locus">Swit_5279</name>
</gene>
<keyword evidence="2" id="KW-0614">Plasmid</keyword>
<evidence type="ECO:0000313" key="2">
    <source>
        <dbReference type="EMBL" id="ABQ71387.1"/>
    </source>
</evidence>
<dbReference type="KEGG" id="swi:Swit_5279"/>
<evidence type="ECO:0000313" key="3">
    <source>
        <dbReference type="Proteomes" id="UP000001989"/>
    </source>
</evidence>
<sequence>MQEFQVVRSPTRRRGPKGTDAREDLSGLEKLIDRRHFRIELVEDSRQISRWRGEGSLHAGAPKRDSGEAKLDSEVDAHENAPRPPCRDFGQKPGTGGALQQPAGASHGQIKKSRHSLWRQDRLVKRKREEGGQGTGTIRLRDCRSGFAMEALQMVKAFKATLGARGKGPQDREPVGFIQRLLQTEGFGAADEVGEGAACQILVA</sequence>
<proteinExistence type="predicted"/>